<keyword evidence="2" id="KW-1133">Transmembrane helix</keyword>
<evidence type="ECO:0000313" key="4">
    <source>
        <dbReference type="Proteomes" id="UP000288429"/>
    </source>
</evidence>
<proteinExistence type="predicted"/>
<comment type="caution">
    <text evidence="3">The sequence shown here is derived from an EMBL/GenBank/DDBJ whole genome shotgun (WGS) entry which is preliminary data.</text>
</comment>
<sequence length="537" mass="61166">MYSAPQSPNTAPESPGTPLDSPPASPVSTCSQRSADTDVEYDDEHEDEHEDERGDEHDDEYDDQHDDQHNDEHGDGHDDENNGGFARAPSNHIPHRDRHTTLTATFVYGLALSVFGWAVICSLVHPPAIPLPIHRPLIDLTKTLPSLDFSQNDSYNIYSFKRQFESNCTCPLKWIRNRRRYLPENPDDLWESDLWADIPPNLPGQLDGYDDHQMMDIARRCEKISEDIGALYTHVSSFTLPINQAHEDALATISALVDHLHQVHRYQARREHKPSSRYDGWITEGYQNELGASVIEHWHVEVEVQDEMLGSNPNKKGSTYKRKNPRAFTTQLEHISQPRLRLYSSVAVSSTLSTLATNASLLLDQVRVISAELQNVHQRNSKCRGLLNDRPSGNTGLEDIFRAATHKAATAHQAIARVDALRVSLRGFWGARTYSKKKRYDYQDQFDPKVGHLSLLRNETILAGDRWQATWTWLGLQTESPASHVSFGSFLSQWLPVRHFVRLPELREQHAALIELLMDEDTGESMLDGYPRRFYLD</sequence>
<reference evidence="3 4" key="1">
    <citation type="submission" date="2017-06" db="EMBL/GenBank/DDBJ databases">
        <title>Cmopartive genomic analysis of Ambrosia Fusariam Clade fungi.</title>
        <authorList>
            <person name="Stajich J.E."/>
            <person name="Carrillo J."/>
            <person name="Kijimoto T."/>
            <person name="Eskalen A."/>
            <person name="O'Donnell K."/>
            <person name="Kasson M."/>
        </authorList>
    </citation>
    <scope>NUCLEOTIDE SEQUENCE [LARGE SCALE GENOMIC DNA]</scope>
    <source>
        <strain evidence="3 4">NRRL 20438</strain>
    </source>
</reference>
<keyword evidence="2" id="KW-0472">Membrane</keyword>
<evidence type="ECO:0000256" key="2">
    <source>
        <dbReference type="SAM" id="Phobius"/>
    </source>
</evidence>
<name>A0A428SGD7_9HYPO</name>
<protein>
    <submittedName>
        <fullName evidence="3">Uncharacterized protein</fullName>
    </submittedName>
</protein>
<dbReference type="EMBL" id="NIZV01000463">
    <property type="protein sequence ID" value="RSL88851.1"/>
    <property type="molecule type" value="Genomic_DNA"/>
</dbReference>
<keyword evidence="4" id="KW-1185">Reference proteome</keyword>
<feature type="compositionally biased region" description="Acidic residues" evidence="1">
    <location>
        <begin position="37"/>
        <end position="50"/>
    </location>
</feature>
<feature type="region of interest" description="Disordered" evidence="1">
    <location>
        <begin position="1"/>
        <end position="96"/>
    </location>
</feature>
<feature type="compositionally biased region" description="Basic and acidic residues" evidence="1">
    <location>
        <begin position="66"/>
        <end position="80"/>
    </location>
</feature>
<dbReference type="Proteomes" id="UP000288429">
    <property type="component" value="Unassembled WGS sequence"/>
</dbReference>
<feature type="transmembrane region" description="Helical" evidence="2">
    <location>
        <begin position="106"/>
        <end position="125"/>
    </location>
</feature>
<organism evidence="3 4">
    <name type="scientific">Fusarium ambrosium</name>
    <dbReference type="NCBI Taxonomy" id="131363"/>
    <lineage>
        <taxon>Eukaryota</taxon>
        <taxon>Fungi</taxon>
        <taxon>Dikarya</taxon>
        <taxon>Ascomycota</taxon>
        <taxon>Pezizomycotina</taxon>
        <taxon>Sordariomycetes</taxon>
        <taxon>Hypocreomycetidae</taxon>
        <taxon>Hypocreales</taxon>
        <taxon>Nectriaceae</taxon>
        <taxon>Fusarium</taxon>
        <taxon>Fusarium solani species complex</taxon>
    </lineage>
</organism>
<dbReference type="AlphaFoldDB" id="A0A428SGD7"/>
<accession>A0A428SGD7</accession>
<evidence type="ECO:0000313" key="3">
    <source>
        <dbReference type="EMBL" id="RSL88851.1"/>
    </source>
</evidence>
<gene>
    <name evidence="3" type="ORF">CDV31_015984</name>
</gene>
<evidence type="ECO:0000256" key="1">
    <source>
        <dbReference type="SAM" id="MobiDB-lite"/>
    </source>
</evidence>
<keyword evidence="2" id="KW-0812">Transmembrane</keyword>
<feature type="compositionally biased region" description="Polar residues" evidence="1">
    <location>
        <begin position="1"/>
        <end position="12"/>
    </location>
</feature>